<organism evidence="1 2">
    <name type="scientific">Scortum barcoo</name>
    <name type="common">barcoo grunter</name>
    <dbReference type="NCBI Taxonomy" id="214431"/>
    <lineage>
        <taxon>Eukaryota</taxon>
        <taxon>Metazoa</taxon>
        <taxon>Chordata</taxon>
        <taxon>Craniata</taxon>
        <taxon>Vertebrata</taxon>
        <taxon>Euteleostomi</taxon>
        <taxon>Actinopterygii</taxon>
        <taxon>Neopterygii</taxon>
        <taxon>Teleostei</taxon>
        <taxon>Neoteleostei</taxon>
        <taxon>Acanthomorphata</taxon>
        <taxon>Eupercaria</taxon>
        <taxon>Centrarchiformes</taxon>
        <taxon>Terapontoidei</taxon>
        <taxon>Terapontidae</taxon>
        <taxon>Scortum</taxon>
    </lineage>
</organism>
<reference evidence="1" key="1">
    <citation type="submission" date="2022-04" db="EMBL/GenBank/DDBJ databases">
        <title>Jade perch genome.</title>
        <authorList>
            <person name="Chao B."/>
        </authorList>
    </citation>
    <scope>NUCLEOTIDE SEQUENCE</scope>
    <source>
        <strain evidence="1">CB-2022</strain>
    </source>
</reference>
<dbReference type="Proteomes" id="UP000831701">
    <property type="component" value="Chromosome 1"/>
</dbReference>
<protein>
    <submittedName>
        <fullName evidence="1">Uncharacterized protein</fullName>
    </submittedName>
</protein>
<dbReference type="EMBL" id="CM041531">
    <property type="protein sequence ID" value="KAI3377489.1"/>
    <property type="molecule type" value="Genomic_DNA"/>
</dbReference>
<accession>A0ACB8XBY3</accession>
<evidence type="ECO:0000313" key="1">
    <source>
        <dbReference type="EMBL" id="KAI3377489.1"/>
    </source>
</evidence>
<keyword evidence="2" id="KW-1185">Reference proteome</keyword>
<name>A0ACB8XBY3_9TELE</name>
<proteinExistence type="predicted"/>
<evidence type="ECO:0000313" key="2">
    <source>
        <dbReference type="Proteomes" id="UP000831701"/>
    </source>
</evidence>
<sequence>MPVSDQGNFPDLSRVPLCYHDLQCLFPRLYSISGPERKAMDEYIEASLKSGIIRLSSSPAGAGFFFVGKKDGSLRPCIDYSALNDITVKN</sequence>
<feature type="non-terminal residue" evidence="1">
    <location>
        <position position="90"/>
    </location>
</feature>
<gene>
    <name evidence="1" type="ORF">L3Q82_008670</name>
</gene>
<comment type="caution">
    <text evidence="1">The sequence shown here is derived from an EMBL/GenBank/DDBJ whole genome shotgun (WGS) entry which is preliminary data.</text>
</comment>